<proteinExistence type="predicted"/>
<sequence length="148" mass="15227">MDVLFLGALLWSTPADAADVLVLIRDVDMSTPSQEAVLAAIRRLVDAGTPPGPQLALDGLRRTGTLKHFAARDLADATTSGAQPMALREYAAAVLSQALRRRFASAGSALTEAAAVAGEDDLAPLAARAMASCLDCAGRLARLRGGAS</sequence>
<dbReference type="GO" id="GO:0006260">
    <property type="term" value="P:DNA replication"/>
    <property type="evidence" value="ECO:0007669"/>
    <property type="project" value="InterPro"/>
</dbReference>
<name>A0A502E3X7_9MYCO</name>
<dbReference type="OrthoDB" id="4753704at2"/>
<dbReference type="GO" id="GO:0005524">
    <property type="term" value="F:ATP binding"/>
    <property type="evidence" value="ECO:0007669"/>
    <property type="project" value="InterPro"/>
</dbReference>
<protein>
    <submittedName>
        <fullName evidence="1">Uncharacterized protein</fullName>
    </submittedName>
</protein>
<evidence type="ECO:0000313" key="2">
    <source>
        <dbReference type="Proteomes" id="UP000320095"/>
    </source>
</evidence>
<dbReference type="AlphaFoldDB" id="A0A502E3X7"/>
<dbReference type="SUPFAM" id="SSF48024">
    <property type="entry name" value="N-terminal domain of DnaB helicase"/>
    <property type="match status" value="1"/>
</dbReference>
<dbReference type="RefSeq" id="WP_140695757.1">
    <property type="nucleotide sequence ID" value="NZ_RCZG01000011.1"/>
</dbReference>
<gene>
    <name evidence="1" type="ORF">EAH80_22145</name>
</gene>
<reference evidence="1 2" key="1">
    <citation type="journal article" date="2019" name="Environ. Microbiol.">
        <title>Species interactions and distinct microbial communities in high Arctic permafrost affected cryosols are associated with the CH4 and CO2 gas fluxes.</title>
        <authorList>
            <person name="Altshuler I."/>
            <person name="Hamel J."/>
            <person name="Turney S."/>
            <person name="Magnuson E."/>
            <person name="Levesque R."/>
            <person name="Greer C."/>
            <person name="Whyte L.G."/>
        </authorList>
    </citation>
    <scope>NUCLEOTIDE SEQUENCE [LARGE SCALE GENOMIC DNA]</scope>
    <source>
        <strain evidence="1 2">S5.20</strain>
    </source>
</reference>
<evidence type="ECO:0000313" key="1">
    <source>
        <dbReference type="EMBL" id="TPG31659.1"/>
    </source>
</evidence>
<dbReference type="Gene3D" id="1.10.860.10">
    <property type="entry name" value="DNAb Helicase, Chain A"/>
    <property type="match status" value="1"/>
</dbReference>
<comment type="caution">
    <text evidence="1">The sequence shown here is derived from an EMBL/GenBank/DDBJ whole genome shotgun (WGS) entry which is preliminary data.</text>
</comment>
<keyword evidence="2" id="KW-1185">Reference proteome</keyword>
<dbReference type="InterPro" id="IPR036185">
    <property type="entry name" value="DNA_heli_DnaB-like_N_sf"/>
</dbReference>
<organism evidence="1 2">
    <name type="scientific">Mycolicibacterium hodleri</name>
    <dbReference type="NCBI Taxonomy" id="49897"/>
    <lineage>
        <taxon>Bacteria</taxon>
        <taxon>Bacillati</taxon>
        <taxon>Actinomycetota</taxon>
        <taxon>Actinomycetes</taxon>
        <taxon>Mycobacteriales</taxon>
        <taxon>Mycobacteriaceae</taxon>
        <taxon>Mycolicibacterium</taxon>
    </lineage>
</organism>
<dbReference type="GO" id="GO:0003678">
    <property type="term" value="F:DNA helicase activity"/>
    <property type="evidence" value="ECO:0007669"/>
    <property type="project" value="InterPro"/>
</dbReference>
<accession>A0A502E3X7</accession>
<dbReference type="Proteomes" id="UP000320095">
    <property type="component" value="Unassembled WGS sequence"/>
</dbReference>
<dbReference type="EMBL" id="RCZG01000011">
    <property type="protein sequence ID" value="TPG31659.1"/>
    <property type="molecule type" value="Genomic_DNA"/>
</dbReference>
<dbReference type="InterPro" id="IPR016136">
    <property type="entry name" value="DNA_helicase_N/primase_C"/>
</dbReference>